<proteinExistence type="predicted"/>
<gene>
    <name evidence="2" type="ORF">S12H4_09233</name>
</gene>
<dbReference type="AlphaFoldDB" id="X1QPQ6"/>
<protein>
    <recommendedName>
        <fullName evidence="1">C2H2-type domain-containing protein</fullName>
    </recommendedName>
</protein>
<dbReference type="PROSITE" id="PS00028">
    <property type="entry name" value="ZINC_FINGER_C2H2_1"/>
    <property type="match status" value="1"/>
</dbReference>
<dbReference type="Gene3D" id="3.30.160.60">
    <property type="entry name" value="Classic Zinc Finger"/>
    <property type="match status" value="1"/>
</dbReference>
<reference evidence="2" key="1">
    <citation type="journal article" date="2014" name="Front. Microbiol.">
        <title>High frequency of phylogenetically diverse reductive dehalogenase-homologous genes in deep subseafloor sedimentary metagenomes.</title>
        <authorList>
            <person name="Kawai M."/>
            <person name="Futagami T."/>
            <person name="Toyoda A."/>
            <person name="Takaki Y."/>
            <person name="Nishi S."/>
            <person name="Hori S."/>
            <person name="Arai W."/>
            <person name="Tsubouchi T."/>
            <person name="Morono Y."/>
            <person name="Uchiyama I."/>
            <person name="Ito T."/>
            <person name="Fujiyama A."/>
            <person name="Inagaki F."/>
            <person name="Takami H."/>
        </authorList>
    </citation>
    <scope>NUCLEOTIDE SEQUENCE</scope>
    <source>
        <strain evidence="2">Expedition CK06-06</strain>
    </source>
</reference>
<name>X1QPQ6_9ZZZZ</name>
<dbReference type="PROSITE" id="PS50157">
    <property type="entry name" value="ZINC_FINGER_C2H2_2"/>
    <property type="match status" value="1"/>
</dbReference>
<evidence type="ECO:0000313" key="2">
    <source>
        <dbReference type="EMBL" id="GAI70238.1"/>
    </source>
</evidence>
<sequence length="116" mass="12544">MVKCKDCGQTFGSTQALSSHVRNVHGVSPTADNAVEADSGILDLKKEVKRAELSSRLQRLKASMDGGKTDLLFLELDRLGGEVASLKKSNADLRATVATFEDKFAESETLANYINL</sequence>
<feature type="non-terminal residue" evidence="2">
    <location>
        <position position="116"/>
    </location>
</feature>
<organism evidence="2">
    <name type="scientific">marine sediment metagenome</name>
    <dbReference type="NCBI Taxonomy" id="412755"/>
    <lineage>
        <taxon>unclassified sequences</taxon>
        <taxon>metagenomes</taxon>
        <taxon>ecological metagenomes</taxon>
    </lineage>
</organism>
<evidence type="ECO:0000259" key="1">
    <source>
        <dbReference type="PROSITE" id="PS50157"/>
    </source>
</evidence>
<comment type="caution">
    <text evidence="2">The sequence shown here is derived from an EMBL/GenBank/DDBJ whole genome shotgun (WGS) entry which is preliminary data.</text>
</comment>
<dbReference type="EMBL" id="BARW01003707">
    <property type="protein sequence ID" value="GAI70238.1"/>
    <property type="molecule type" value="Genomic_DNA"/>
</dbReference>
<dbReference type="InterPro" id="IPR013087">
    <property type="entry name" value="Znf_C2H2_type"/>
</dbReference>
<feature type="domain" description="C2H2-type" evidence="1">
    <location>
        <begin position="2"/>
        <end position="25"/>
    </location>
</feature>
<accession>X1QPQ6</accession>